<organism evidence="2 3">
    <name type="scientific">Robiginitalea marina</name>
    <dbReference type="NCBI Taxonomy" id="2954105"/>
    <lineage>
        <taxon>Bacteria</taxon>
        <taxon>Pseudomonadati</taxon>
        <taxon>Bacteroidota</taxon>
        <taxon>Flavobacteriia</taxon>
        <taxon>Flavobacteriales</taxon>
        <taxon>Flavobacteriaceae</taxon>
        <taxon>Robiginitalea</taxon>
    </lineage>
</organism>
<comment type="caution">
    <text evidence="2">The sequence shown here is derived from an EMBL/GenBank/DDBJ whole genome shotgun (WGS) entry which is preliminary data.</text>
</comment>
<keyword evidence="1" id="KW-0472">Membrane</keyword>
<dbReference type="RefSeq" id="WP_252742395.1">
    <property type="nucleotide sequence ID" value="NZ_JAMXIB010000018.1"/>
</dbReference>
<dbReference type="Pfam" id="PF19578">
    <property type="entry name" value="DUF6090"/>
    <property type="match status" value="1"/>
</dbReference>
<proteinExistence type="predicted"/>
<keyword evidence="1" id="KW-1133">Transmembrane helix</keyword>
<reference evidence="2 3" key="1">
    <citation type="submission" date="2022-06" db="EMBL/GenBank/DDBJ databases">
        <authorList>
            <person name="Xuan X."/>
        </authorList>
    </citation>
    <scope>NUCLEOTIDE SEQUENCE [LARGE SCALE GENOMIC DNA]</scope>
    <source>
        <strain evidence="2 3">2V75</strain>
    </source>
</reference>
<evidence type="ECO:0000313" key="2">
    <source>
        <dbReference type="EMBL" id="MCO5726023.1"/>
    </source>
</evidence>
<evidence type="ECO:0000256" key="1">
    <source>
        <dbReference type="SAM" id="Phobius"/>
    </source>
</evidence>
<accession>A0ABT1B333</accession>
<evidence type="ECO:0000313" key="3">
    <source>
        <dbReference type="Proteomes" id="UP001206312"/>
    </source>
</evidence>
<name>A0ABT1B333_9FLAO</name>
<dbReference type="InterPro" id="IPR045749">
    <property type="entry name" value="DUF6090"/>
</dbReference>
<feature type="transmembrane region" description="Helical" evidence="1">
    <location>
        <begin position="9"/>
        <end position="28"/>
    </location>
</feature>
<gene>
    <name evidence="2" type="ORF">NG653_14255</name>
</gene>
<protein>
    <submittedName>
        <fullName evidence="2">DUF6090 family protein</fullName>
    </submittedName>
</protein>
<dbReference type="Proteomes" id="UP001206312">
    <property type="component" value="Unassembled WGS sequence"/>
</dbReference>
<sequence>MSQNKVTRYLAYALGEIALVVIGILIALQIDTWNEEKKVEKSIASHLVILRQNLKEDQAQLRELKSMMTSSVHYADTALLQMRTQIPMSKSLKKYLGMLELEHQFRPNRNAFETITQSNEVPSLSQPLQTALLDYYALIARVNEREQIANNQIQGKYEPYINVHYPEIFQKDSEWEFVKNAYKDDPREIVQIAPEKFLADHTMEALLVSRYYQSMMLEAYYGDLLRASDEILGLIGENTKEPPDPLP</sequence>
<keyword evidence="1" id="KW-0812">Transmembrane</keyword>
<keyword evidence="3" id="KW-1185">Reference proteome</keyword>
<dbReference type="EMBL" id="JAMXIB010000018">
    <property type="protein sequence ID" value="MCO5726023.1"/>
    <property type="molecule type" value="Genomic_DNA"/>
</dbReference>